<evidence type="ECO:0000256" key="1">
    <source>
        <dbReference type="SAM" id="MobiDB-lite"/>
    </source>
</evidence>
<protein>
    <submittedName>
        <fullName evidence="3">BUB1B kinase</fullName>
    </submittedName>
</protein>
<dbReference type="AlphaFoldDB" id="A0A7L1GGV8"/>
<feature type="domain" description="BUB1 N-terminal" evidence="2">
    <location>
        <begin position="3"/>
        <end position="169"/>
    </location>
</feature>
<dbReference type="PANTHER" id="PTHR14030">
    <property type="entry name" value="MITOTIC CHECKPOINT SERINE/THREONINE-PROTEIN KINASE BUB1"/>
    <property type="match status" value="1"/>
</dbReference>
<dbReference type="GO" id="GO:0007094">
    <property type="term" value="P:mitotic spindle assembly checkpoint signaling"/>
    <property type="evidence" value="ECO:0007669"/>
    <property type="project" value="InterPro"/>
</dbReference>
<comment type="caution">
    <text evidence="3">The sequence shown here is derived from an EMBL/GenBank/DDBJ whole genome shotgun (WGS) entry which is preliminary data.</text>
</comment>
<evidence type="ECO:0000259" key="2">
    <source>
        <dbReference type="PROSITE" id="PS51489"/>
    </source>
</evidence>
<keyword evidence="4" id="KW-1185">Reference proteome</keyword>
<dbReference type="InterPro" id="IPR013212">
    <property type="entry name" value="Mad3/Bub1_I"/>
</dbReference>
<dbReference type="PANTHER" id="PTHR14030:SF25">
    <property type="entry name" value="MITOTIC CHECKPOINT SERINE_THREONINE-PROTEIN KINASE BUB1 BETA"/>
    <property type="match status" value="1"/>
</dbReference>
<feature type="region of interest" description="Disordered" evidence="1">
    <location>
        <begin position="144"/>
        <end position="258"/>
    </location>
</feature>
<proteinExistence type="predicted"/>
<dbReference type="GO" id="GO:0005634">
    <property type="term" value="C:nucleus"/>
    <property type="evidence" value="ECO:0007669"/>
    <property type="project" value="TreeGrafter"/>
</dbReference>
<evidence type="ECO:0000313" key="4">
    <source>
        <dbReference type="Proteomes" id="UP000557230"/>
    </source>
</evidence>
<reference evidence="3 4" key="1">
    <citation type="submission" date="2019-09" db="EMBL/GenBank/DDBJ databases">
        <title>Bird 10,000 Genomes (B10K) Project - Family phase.</title>
        <authorList>
            <person name="Zhang G."/>
        </authorList>
    </citation>
    <scope>NUCLEOTIDE SEQUENCE [LARGE SCALE GENOMIC DNA]</scope>
    <source>
        <strain evidence="3">B10K-DU-001-78</strain>
        <tissue evidence="3">Muscle</tissue>
    </source>
</reference>
<feature type="non-terminal residue" evidence="3">
    <location>
        <position position="1"/>
    </location>
</feature>
<dbReference type="Gene3D" id="1.25.40.430">
    <property type="match status" value="1"/>
</dbReference>
<dbReference type="Pfam" id="PF08311">
    <property type="entry name" value="Mad3_BUB1_I"/>
    <property type="match status" value="1"/>
</dbReference>
<dbReference type="GO" id="GO:0051754">
    <property type="term" value="P:meiotic sister chromatid cohesion, centromeric"/>
    <property type="evidence" value="ECO:0007669"/>
    <property type="project" value="TreeGrafter"/>
</dbReference>
<feature type="non-terminal residue" evidence="3">
    <location>
        <position position="258"/>
    </location>
</feature>
<gene>
    <name evidence="3" type="primary">Bub1b</name>
    <name evidence="3" type="ORF">INDMAC_R08810</name>
</gene>
<dbReference type="PROSITE" id="PS51489">
    <property type="entry name" value="BUB1_N"/>
    <property type="match status" value="1"/>
</dbReference>
<dbReference type="FunFam" id="1.25.40.430:FF:000003">
    <property type="entry name" value="Checkpoint serine/threonine-protein kinase BUB1"/>
    <property type="match status" value="1"/>
</dbReference>
<dbReference type="SMART" id="SM00777">
    <property type="entry name" value="Mad3_BUB1_I"/>
    <property type="match status" value="1"/>
</dbReference>
<keyword evidence="3" id="KW-0808">Transferase</keyword>
<dbReference type="Proteomes" id="UP000557230">
    <property type="component" value="Unassembled WGS sequence"/>
</dbReference>
<feature type="compositionally biased region" description="Polar residues" evidence="1">
    <location>
        <begin position="194"/>
        <end position="213"/>
    </location>
</feature>
<dbReference type="GO" id="GO:0004672">
    <property type="term" value="F:protein kinase activity"/>
    <property type="evidence" value="ECO:0007669"/>
    <property type="project" value="TreeGrafter"/>
</dbReference>
<sequence length="258" mass="29451">REFESEIRFYSGDDPLDVWDRYIKWTEQTFPQGGKESNLAAILERAVKAFHEQQRYYKDPRFLNLWLKFANYCTEPLDVYSYLHSQEIGTTLAQLYINWAEVLEARGSFRKADLILQEGLQRKAEPLDRLQSQHRQFQTRVSRQTLLGLEETPEKDNDLLEAAEPQRSSLADLKGRGKKKMKAPVSRVGDALKSMNQTRSTQAPTSQQLSNNPGFAVFDENSASGPEIPVITPRPWAAPPVPRAKENELSAGPWNSGR</sequence>
<keyword evidence="3" id="KW-0418">Kinase</keyword>
<accession>A0A7L1GGV8</accession>
<dbReference type="OrthoDB" id="248495at2759"/>
<evidence type="ECO:0000313" key="3">
    <source>
        <dbReference type="EMBL" id="NXN13207.1"/>
    </source>
</evidence>
<organism evidence="3 4">
    <name type="scientific">Indicator maculatus</name>
    <name type="common">spotted honeyguide</name>
    <dbReference type="NCBI Taxonomy" id="545262"/>
    <lineage>
        <taxon>Eukaryota</taxon>
        <taxon>Metazoa</taxon>
        <taxon>Chordata</taxon>
        <taxon>Craniata</taxon>
        <taxon>Vertebrata</taxon>
        <taxon>Euteleostomi</taxon>
        <taxon>Archelosauria</taxon>
        <taxon>Archosauria</taxon>
        <taxon>Dinosauria</taxon>
        <taxon>Saurischia</taxon>
        <taxon>Theropoda</taxon>
        <taxon>Coelurosauria</taxon>
        <taxon>Aves</taxon>
        <taxon>Neognathae</taxon>
        <taxon>Neoaves</taxon>
        <taxon>Telluraves</taxon>
        <taxon>Coraciimorphae</taxon>
        <taxon>Piciformes</taxon>
        <taxon>Indicatoridae</taxon>
        <taxon>Indicator</taxon>
    </lineage>
</organism>
<name>A0A7L1GGV8_9PICI</name>
<dbReference type="EMBL" id="VXBD01008072">
    <property type="protein sequence ID" value="NXN13207.1"/>
    <property type="molecule type" value="Genomic_DNA"/>
</dbReference>
<dbReference type="InterPro" id="IPR015661">
    <property type="entry name" value="Bub1/Mad3"/>
</dbReference>